<name>A0A1Q9DMG2_SYMMI</name>
<dbReference type="AlphaFoldDB" id="A0A1Q9DMG2"/>
<comment type="caution">
    <text evidence="1">The sequence shown here is derived from an EMBL/GenBank/DDBJ whole genome shotgun (WGS) entry which is preliminary data.</text>
</comment>
<feature type="non-terminal residue" evidence="1">
    <location>
        <position position="127"/>
    </location>
</feature>
<accession>A0A1Q9DMG2</accession>
<protein>
    <submittedName>
        <fullName evidence="1">Uncharacterized protein</fullName>
    </submittedName>
</protein>
<dbReference type="EMBL" id="LSRX01000470">
    <property type="protein sequence ID" value="OLP96358.1"/>
    <property type="molecule type" value="Genomic_DNA"/>
</dbReference>
<sequence length="127" mass="14478">MPLSEDDFGVIRPAWRHRLRGQGLCQPRPQIGSAIWDTVPEKEPVLRQYDQVRGNLDSAVYPTEDLSARRLKRVVPPPKSSNDRGEGIKKINMVPAKQRGIYDASKRCFSWARSQPTGYENPVSFEE</sequence>
<reference evidence="1 2" key="1">
    <citation type="submission" date="2016-02" db="EMBL/GenBank/DDBJ databases">
        <title>Genome analysis of coral dinoflagellate symbionts highlights evolutionary adaptations to a symbiotic lifestyle.</title>
        <authorList>
            <person name="Aranda M."/>
            <person name="Li Y."/>
            <person name="Liew Y.J."/>
            <person name="Baumgarten S."/>
            <person name="Simakov O."/>
            <person name="Wilson M."/>
            <person name="Piel J."/>
            <person name="Ashoor H."/>
            <person name="Bougouffa S."/>
            <person name="Bajic V.B."/>
            <person name="Ryu T."/>
            <person name="Ravasi T."/>
            <person name="Bayer T."/>
            <person name="Micklem G."/>
            <person name="Kim H."/>
            <person name="Bhak J."/>
            <person name="Lajeunesse T.C."/>
            <person name="Voolstra C.R."/>
        </authorList>
    </citation>
    <scope>NUCLEOTIDE SEQUENCE [LARGE SCALE GENOMIC DNA]</scope>
    <source>
        <strain evidence="1 2">CCMP2467</strain>
    </source>
</reference>
<proteinExistence type="predicted"/>
<dbReference type="Proteomes" id="UP000186817">
    <property type="component" value="Unassembled WGS sequence"/>
</dbReference>
<organism evidence="1 2">
    <name type="scientific">Symbiodinium microadriaticum</name>
    <name type="common">Dinoflagellate</name>
    <name type="synonym">Zooxanthella microadriatica</name>
    <dbReference type="NCBI Taxonomy" id="2951"/>
    <lineage>
        <taxon>Eukaryota</taxon>
        <taxon>Sar</taxon>
        <taxon>Alveolata</taxon>
        <taxon>Dinophyceae</taxon>
        <taxon>Suessiales</taxon>
        <taxon>Symbiodiniaceae</taxon>
        <taxon>Symbiodinium</taxon>
    </lineage>
</organism>
<evidence type="ECO:0000313" key="1">
    <source>
        <dbReference type="EMBL" id="OLP96358.1"/>
    </source>
</evidence>
<evidence type="ECO:0000313" key="2">
    <source>
        <dbReference type="Proteomes" id="UP000186817"/>
    </source>
</evidence>
<keyword evidence="2" id="KW-1185">Reference proteome</keyword>
<gene>
    <name evidence="1" type="ORF">AK812_SmicGene21419</name>
</gene>